<name>A0A6B8RGF1_9BACL</name>
<comment type="catalytic activity">
    <reaction evidence="6">
        <text>2 a quinone + NADH + H(+) = 2 a 1,4-benzosemiquinone + NAD(+)</text>
        <dbReference type="Rhea" id="RHEA:65952"/>
        <dbReference type="ChEBI" id="CHEBI:15378"/>
        <dbReference type="ChEBI" id="CHEBI:57540"/>
        <dbReference type="ChEBI" id="CHEBI:57945"/>
        <dbReference type="ChEBI" id="CHEBI:132124"/>
        <dbReference type="ChEBI" id="CHEBI:134225"/>
    </reaction>
</comment>
<dbReference type="Pfam" id="PF02525">
    <property type="entry name" value="Flavodoxin_2"/>
    <property type="match status" value="1"/>
</dbReference>
<evidence type="ECO:0000256" key="2">
    <source>
        <dbReference type="ARBA" id="ARBA00022643"/>
    </source>
</evidence>
<evidence type="ECO:0000259" key="7">
    <source>
        <dbReference type="Pfam" id="PF02525"/>
    </source>
</evidence>
<keyword evidence="9" id="KW-1185">Reference proteome</keyword>
<comment type="function">
    <text evidence="6">Also exhibits azoreductase activity. Catalyzes the reductive cleavage of the azo bond in aromatic azo compounds to the corresponding amines.</text>
</comment>
<dbReference type="InterPro" id="IPR050104">
    <property type="entry name" value="FMN-dep_NADH:Q_OxRdtase_AzoR1"/>
</dbReference>
<dbReference type="GO" id="GO:0010181">
    <property type="term" value="F:FMN binding"/>
    <property type="evidence" value="ECO:0007669"/>
    <property type="project" value="UniProtKB-UniRule"/>
</dbReference>
<dbReference type="SUPFAM" id="SSF52218">
    <property type="entry name" value="Flavoproteins"/>
    <property type="match status" value="1"/>
</dbReference>
<dbReference type="HAMAP" id="MF_01216">
    <property type="entry name" value="Azoreductase_type1"/>
    <property type="match status" value="1"/>
</dbReference>
<evidence type="ECO:0000256" key="1">
    <source>
        <dbReference type="ARBA" id="ARBA00022630"/>
    </source>
</evidence>
<comment type="cofactor">
    <cofactor evidence="6">
        <name>FMN</name>
        <dbReference type="ChEBI" id="CHEBI:58210"/>
    </cofactor>
    <text evidence="6">Binds 1 FMN per subunit.</text>
</comment>
<evidence type="ECO:0000256" key="6">
    <source>
        <dbReference type="HAMAP-Rule" id="MF_01216"/>
    </source>
</evidence>
<evidence type="ECO:0000313" key="9">
    <source>
        <dbReference type="Proteomes" id="UP000426246"/>
    </source>
</evidence>
<dbReference type="GO" id="GO:0016652">
    <property type="term" value="F:oxidoreductase activity, acting on NAD(P)H as acceptor"/>
    <property type="evidence" value="ECO:0007669"/>
    <property type="project" value="UniProtKB-UniRule"/>
</dbReference>
<organism evidence="8 9">
    <name type="scientific">Paenibacillus psychroresistens</name>
    <dbReference type="NCBI Taxonomy" id="1778678"/>
    <lineage>
        <taxon>Bacteria</taxon>
        <taxon>Bacillati</taxon>
        <taxon>Bacillota</taxon>
        <taxon>Bacilli</taxon>
        <taxon>Bacillales</taxon>
        <taxon>Paenibacillaceae</taxon>
        <taxon>Paenibacillus</taxon>
    </lineage>
</organism>
<dbReference type="AlphaFoldDB" id="A0A6B8RGF1"/>
<protein>
    <recommendedName>
        <fullName evidence="6">FMN dependent NADH:quinone oxidoreductase</fullName>
        <ecNumber evidence="6">1.6.5.-</ecNumber>
    </recommendedName>
    <alternativeName>
        <fullName evidence="6">Azo-dye reductase</fullName>
    </alternativeName>
    <alternativeName>
        <fullName evidence="6">FMN-dependent NADH-azo compound oxidoreductase</fullName>
    </alternativeName>
    <alternativeName>
        <fullName evidence="6">FMN-dependent NADH-azoreductase</fullName>
        <ecNumber evidence="6">1.7.1.17</ecNumber>
    </alternativeName>
</protein>
<dbReference type="RefSeq" id="WP_155699610.1">
    <property type="nucleotide sequence ID" value="NZ_CP034235.1"/>
</dbReference>
<reference evidence="9" key="1">
    <citation type="submission" date="2018-11" db="EMBL/GenBank/DDBJ databases">
        <title>Complete genome sequence of Paenibacillus sp. ML311-T8.</title>
        <authorList>
            <person name="Nam Y.-D."/>
            <person name="Kang J."/>
            <person name="Chung W.-H."/>
            <person name="Park Y.S."/>
        </authorList>
    </citation>
    <scope>NUCLEOTIDE SEQUENCE [LARGE SCALE GENOMIC DNA]</scope>
    <source>
        <strain evidence="9">ML311-T8</strain>
    </source>
</reference>
<keyword evidence="2 6" id="KW-0288">FMN</keyword>
<gene>
    <name evidence="6" type="primary">azoR</name>
    <name evidence="8" type="ORF">EHS13_06730</name>
</gene>
<comment type="function">
    <text evidence="6">Quinone reductase that provides resistance to thiol-specific stress caused by electrophilic quinones.</text>
</comment>
<accession>A0A6B8RGF1</accession>
<dbReference type="PANTHER" id="PTHR43741">
    <property type="entry name" value="FMN-DEPENDENT NADH-AZOREDUCTASE 1"/>
    <property type="match status" value="1"/>
</dbReference>
<dbReference type="Proteomes" id="UP000426246">
    <property type="component" value="Chromosome"/>
</dbReference>
<evidence type="ECO:0000256" key="4">
    <source>
        <dbReference type="ARBA" id="ARBA00023027"/>
    </source>
</evidence>
<evidence type="ECO:0000313" key="8">
    <source>
        <dbReference type="EMBL" id="QGQ94603.1"/>
    </source>
</evidence>
<dbReference type="Gene3D" id="3.40.50.360">
    <property type="match status" value="1"/>
</dbReference>
<dbReference type="GO" id="GO:0009055">
    <property type="term" value="F:electron transfer activity"/>
    <property type="evidence" value="ECO:0007669"/>
    <property type="project" value="UniProtKB-UniRule"/>
</dbReference>
<sequence length="208" mass="22846">MSSILFVKANNRPVEYAVSVKLYEAFLENYKEAHPDDDIVELDLYQEHLPYLDTNLISGAFKLGRGMGLTAEEKLITDIATRFIDQFLAADKIIIGFPLWNLTVPAVLHTYLDYLNRAGTTFKYTPQGAVGLVLGKKVALLNARGGNYSEGDAAASEMAVNLVVKNLNLFGITDITKIIAEGHGKSPDQRERIIGDAIQLAAQTAKVF</sequence>
<dbReference type="GO" id="GO:0016655">
    <property type="term" value="F:oxidoreductase activity, acting on NAD(P)H, quinone or similar compound as acceptor"/>
    <property type="evidence" value="ECO:0007669"/>
    <property type="project" value="InterPro"/>
</dbReference>
<comment type="caution">
    <text evidence="6">Lacks conserved residue(s) required for the propagation of feature annotation.</text>
</comment>
<dbReference type="KEGG" id="ppsc:EHS13_06730"/>
<dbReference type="InterPro" id="IPR003680">
    <property type="entry name" value="Flavodoxin_fold"/>
</dbReference>
<dbReference type="InterPro" id="IPR029039">
    <property type="entry name" value="Flavoprotein-like_sf"/>
</dbReference>
<dbReference type="InterPro" id="IPR023048">
    <property type="entry name" value="NADH:quinone_OxRdtase_FMN_depd"/>
</dbReference>
<comment type="subunit">
    <text evidence="6">Homodimer.</text>
</comment>
<dbReference type="EMBL" id="CP034235">
    <property type="protein sequence ID" value="QGQ94603.1"/>
    <property type="molecule type" value="Genomic_DNA"/>
</dbReference>
<keyword evidence="4 6" id="KW-0520">NAD</keyword>
<keyword evidence="1 6" id="KW-0285">Flavoprotein</keyword>
<proteinExistence type="inferred from homology"/>
<feature type="domain" description="Flavodoxin-like fold" evidence="7">
    <location>
        <begin position="3"/>
        <end position="199"/>
    </location>
</feature>
<dbReference type="OrthoDB" id="9805013at2"/>
<keyword evidence="3 6" id="KW-0560">Oxidoreductase</keyword>
<dbReference type="EC" id="1.6.5.-" evidence="6"/>
<comment type="catalytic activity">
    <reaction evidence="5">
        <text>N,N-dimethyl-1,4-phenylenediamine + anthranilate + 2 NAD(+) = 2-(4-dimethylaminophenyl)diazenylbenzoate + 2 NADH + 2 H(+)</text>
        <dbReference type="Rhea" id="RHEA:55872"/>
        <dbReference type="ChEBI" id="CHEBI:15378"/>
        <dbReference type="ChEBI" id="CHEBI:15783"/>
        <dbReference type="ChEBI" id="CHEBI:16567"/>
        <dbReference type="ChEBI" id="CHEBI:57540"/>
        <dbReference type="ChEBI" id="CHEBI:57945"/>
        <dbReference type="ChEBI" id="CHEBI:71579"/>
        <dbReference type="EC" id="1.7.1.17"/>
    </reaction>
    <physiologicalReaction direction="right-to-left" evidence="5">
        <dbReference type="Rhea" id="RHEA:55874"/>
    </physiologicalReaction>
</comment>
<comment type="similarity">
    <text evidence="6">Belongs to the azoreductase type 1 family.</text>
</comment>
<dbReference type="PANTHER" id="PTHR43741:SF4">
    <property type="entry name" value="FMN-DEPENDENT NADH:QUINONE OXIDOREDUCTASE"/>
    <property type="match status" value="1"/>
</dbReference>
<evidence type="ECO:0000256" key="3">
    <source>
        <dbReference type="ARBA" id="ARBA00023002"/>
    </source>
</evidence>
<dbReference type="NCBIfam" id="NF010075">
    <property type="entry name" value="PRK13556.1"/>
    <property type="match status" value="1"/>
</dbReference>
<dbReference type="EC" id="1.7.1.17" evidence="6"/>
<evidence type="ECO:0000256" key="5">
    <source>
        <dbReference type="ARBA" id="ARBA00048542"/>
    </source>
</evidence>